<name>A0ABQ3VDC0_9CHLR</name>
<keyword evidence="1" id="KW-0812">Transmembrane</keyword>
<feature type="transmembrane region" description="Helical" evidence="1">
    <location>
        <begin position="36"/>
        <end position="54"/>
    </location>
</feature>
<evidence type="ECO:0000313" key="2">
    <source>
        <dbReference type="EMBL" id="GHO83749.1"/>
    </source>
</evidence>
<proteinExistence type="predicted"/>
<sequence length="91" mass="9328">MSLAFFIQGMAFTVLGLAWTNSLQEFVPSNLLGRVSSIDVLVSSGLLPIGYGLAGIAADRLGAAPVFMLGGAIAATIITLGLLHPTVRAVD</sequence>
<keyword evidence="1" id="KW-0472">Membrane</keyword>
<evidence type="ECO:0008006" key="4">
    <source>
        <dbReference type="Google" id="ProtNLM"/>
    </source>
</evidence>
<feature type="transmembrane region" description="Helical" evidence="1">
    <location>
        <begin position="61"/>
        <end position="83"/>
    </location>
</feature>
<dbReference type="SUPFAM" id="SSF103473">
    <property type="entry name" value="MFS general substrate transporter"/>
    <property type="match status" value="1"/>
</dbReference>
<evidence type="ECO:0000313" key="3">
    <source>
        <dbReference type="Proteomes" id="UP000635565"/>
    </source>
</evidence>
<organism evidence="2 3">
    <name type="scientific">Dictyobacter formicarum</name>
    <dbReference type="NCBI Taxonomy" id="2778368"/>
    <lineage>
        <taxon>Bacteria</taxon>
        <taxon>Bacillati</taxon>
        <taxon>Chloroflexota</taxon>
        <taxon>Ktedonobacteria</taxon>
        <taxon>Ktedonobacterales</taxon>
        <taxon>Dictyobacteraceae</taxon>
        <taxon>Dictyobacter</taxon>
    </lineage>
</organism>
<keyword evidence="3" id="KW-1185">Reference proteome</keyword>
<protein>
    <recommendedName>
        <fullName evidence="4">Major facilitator superfamily (MFS) profile domain-containing protein</fullName>
    </recommendedName>
</protein>
<reference evidence="2 3" key="1">
    <citation type="journal article" date="2021" name="Int. J. Syst. Evol. Microbiol.">
        <title>Reticulibacter mediterranei gen. nov., sp. nov., within the new family Reticulibacteraceae fam. nov., and Ktedonospora formicarum gen. nov., sp. nov., Ktedonobacter robiniae sp. nov., Dictyobacter formicarum sp. nov. and Dictyobacter arantiisoli sp. nov., belonging to the class Ktedonobacteria.</title>
        <authorList>
            <person name="Yabe S."/>
            <person name="Zheng Y."/>
            <person name="Wang C.M."/>
            <person name="Sakai Y."/>
            <person name="Abe K."/>
            <person name="Yokota A."/>
            <person name="Donadio S."/>
            <person name="Cavaletti L."/>
            <person name="Monciardini P."/>
        </authorList>
    </citation>
    <scope>NUCLEOTIDE SEQUENCE [LARGE SCALE GENOMIC DNA]</scope>
    <source>
        <strain evidence="2 3">SOSP1-9</strain>
    </source>
</reference>
<keyword evidence="1" id="KW-1133">Transmembrane helix</keyword>
<accession>A0ABQ3VDC0</accession>
<gene>
    <name evidence="2" type="ORF">KSZ_17550</name>
</gene>
<dbReference type="InterPro" id="IPR036259">
    <property type="entry name" value="MFS_trans_sf"/>
</dbReference>
<dbReference type="Proteomes" id="UP000635565">
    <property type="component" value="Unassembled WGS sequence"/>
</dbReference>
<evidence type="ECO:0000256" key="1">
    <source>
        <dbReference type="SAM" id="Phobius"/>
    </source>
</evidence>
<dbReference type="EMBL" id="BNJJ01000004">
    <property type="protein sequence ID" value="GHO83749.1"/>
    <property type="molecule type" value="Genomic_DNA"/>
</dbReference>
<comment type="caution">
    <text evidence="2">The sequence shown here is derived from an EMBL/GenBank/DDBJ whole genome shotgun (WGS) entry which is preliminary data.</text>
</comment>